<evidence type="ECO:0000313" key="1">
    <source>
        <dbReference type="EMBL" id="KKN62428.1"/>
    </source>
</evidence>
<name>A0A0F9V9C6_9ZZZZ</name>
<organism evidence="1">
    <name type="scientific">marine sediment metagenome</name>
    <dbReference type="NCBI Taxonomy" id="412755"/>
    <lineage>
        <taxon>unclassified sequences</taxon>
        <taxon>metagenomes</taxon>
        <taxon>ecological metagenomes</taxon>
    </lineage>
</organism>
<dbReference type="AlphaFoldDB" id="A0A0F9V9C6"/>
<sequence length="70" mass="8161">MKATDYRELVNKELPHLNIFRMSPRIATPELLKMVAVQLFLQRSNNEILIDATRENLLALELPEATHNFE</sequence>
<gene>
    <name evidence="1" type="ORF">LCGC14_0512250</name>
</gene>
<dbReference type="EMBL" id="LAZR01000625">
    <property type="protein sequence ID" value="KKN62428.1"/>
    <property type="molecule type" value="Genomic_DNA"/>
</dbReference>
<proteinExistence type="predicted"/>
<comment type="caution">
    <text evidence="1">The sequence shown here is derived from an EMBL/GenBank/DDBJ whole genome shotgun (WGS) entry which is preliminary data.</text>
</comment>
<accession>A0A0F9V9C6</accession>
<protein>
    <submittedName>
        <fullName evidence="1">Uncharacterized protein</fullName>
    </submittedName>
</protein>
<reference evidence="1" key="1">
    <citation type="journal article" date="2015" name="Nature">
        <title>Complex archaea that bridge the gap between prokaryotes and eukaryotes.</title>
        <authorList>
            <person name="Spang A."/>
            <person name="Saw J.H."/>
            <person name="Jorgensen S.L."/>
            <person name="Zaremba-Niedzwiedzka K."/>
            <person name="Martijn J."/>
            <person name="Lind A.E."/>
            <person name="van Eijk R."/>
            <person name="Schleper C."/>
            <person name="Guy L."/>
            <person name="Ettema T.J."/>
        </authorList>
    </citation>
    <scope>NUCLEOTIDE SEQUENCE</scope>
</reference>